<dbReference type="GO" id="GO:0006406">
    <property type="term" value="P:mRNA export from nucleus"/>
    <property type="evidence" value="ECO:0007669"/>
    <property type="project" value="TreeGrafter"/>
</dbReference>
<feature type="compositionally biased region" description="Polar residues" evidence="1">
    <location>
        <begin position="90"/>
        <end position="103"/>
    </location>
</feature>
<evidence type="ECO:0000256" key="1">
    <source>
        <dbReference type="SAM" id="MobiDB-lite"/>
    </source>
</evidence>
<dbReference type="EMBL" id="ONZQ02000001">
    <property type="protein sequence ID" value="SPN97646.1"/>
    <property type="molecule type" value="Genomic_DNA"/>
</dbReference>
<feature type="compositionally biased region" description="Polar residues" evidence="1">
    <location>
        <begin position="848"/>
        <end position="860"/>
    </location>
</feature>
<reference evidence="3" key="1">
    <citation type="submission" date="2018-03" db="EMBL/GenBank/DDBJ databases">
        <authorList>
            <person name="Guldener U."/>
        </authorList>
    </citation>
    <scope>NUCLEOTIDE SEQUENCE</scope>
</reference>
<dbReference type="PANTHER" id="PTHR12436:SF3">
    <property type="entry name" value="GERMINAL-CENTER ASSOCIATED NUCLEAR PROTEIN"/>
    <property type="match status" value="1"/>
</dbReference>
<protein>
    <submittedName>
        <fullName evidence="3">Related to leucine permease transcriptional regulator SAC3</fullName>
    </submittedName>
</protein>
<dbReference type="Pfam" id="PF03399">
    <property type="entry name" value="SAC3_GANP"/>
    <property type="match status" value="1"/>
</dbReference>
<dbReference type="PANTHER" id="PTHR12436">
    <property type="entry name" value="80 KDA MCM3-ASSOCIATED PROTEIN"/>
    <property type="match status" value="1"/>
</dbReference>
<comment type="caution">
    <text evidence="3">The sequence shown here is derived from an EMBL/GenBank/DDBJ whole genome shotgun (WGS) entry which is preliminary data.</text>
</comment>
<gene>
    <name evidence="3" type="ORF">DNG_01159</name>
</gene>
<accession>A0AAE8MSJ9</accession>
<feature type="region of interest" description="Disordered" evidence="1">
    <location>
        <begin position="776"/>
        <end position="874"/>
    </location>
</feature>
<dbReference type="GO" id="GO:0005737">
    <property type="term" value="C:cytoplasm"/>
    <property type="evidence" value="ECO:0007669"/>
    <property type="project" value="TreeGrafter"/>
</dbReference>
<keyword evidence="4" id="KW-1185">Reference proteome</keyword>
<name>A0AAE8MSJ9_9PEZI</name>
<feature type="compositionally biased region" description="Acidic residues" evidence="1">
    <location>
        <begin position="1365"/>
        <end position="1375"/>
    </location>
</feature>
<proteinExistence type="predicted"/>
<feature type="region of interest" description="Disordered" evidence="1">
    <location>
        <begin position="1"/>
        <end position="301"/>
    </location>
</feature>
<feature type="compositionally biased region" description="Low complexity" evidence="1">
    <location>
        <begin position="954"/>
        <end position="971"/>
    </location>
</feature>
<dbReference type="InterPro" id="IPR045107">
    <property type="entry name" value="SAC3/GANP/THP3"/>
</dbReference>
<dbReference type="Proteomes" id="UP001187682">
    <property type="component" value="Unassembled WGS sequence"/>
</dbReference>
<evidence type="ECO:0000313" key="4">
    <source>
        <dbReference type="Proteomes" id="UP001187682"/>
    </source>
</evidence>
<feature type="compositionally biased region" description="Low complexity" evidence="1">
    <location>
        <begin position="24"/>
        <end position="40"/>
    </location>
</feature>
<feature type="compositionally biased region" description="Low complexity" evidence="1">
    <location>
        <begin position="62"/>
        <end position="72"/>
    </location>
</feature>
<feature type="domain" description="SAC3/GANP/THP3 conserved" evidence="2">
    <location>
        <begin position="378"/>
        <end position="692"/>
    </location>
</feature>
<evidence type="ECO:0000259" key="2">
    <source>
        <dbReference type="Pfam" id="PF03399"/>
    </source>
</evidence>
<feature type="compositionally biased region" description="Low complexity" evidence="1">
    <location>
        <begin position="1003"/>
        <end position="1018"/>
    </location>
</feature>
<sequence>MSSFGGNGWPAASQKPASSPFATNPFPSASNPSPFSSSPFGAQPTAAASQNNGSSVPNNPFAAKSSASSTSTPNPFAVASTPGAPAVNNPFGTSGSTQNSSPSLFGAKNVGGIFGASSQARSDRTPSPFSMPANQGRPNDAANTTRPNPFGAPTLKSNSGVKAPFGGNLAPTKRFGAASDAEEHSGSDASVSSKRNKRRQGDNIGDSNGKLNGKKGAIQDGVKRNAQAAPDGKGFGKGLKPPAPNGVSFGGPGKKSPFEQPANGSSRPGSRFSTPAPGPRNPTPAALRAKGRETANMNDPYAKKIMDQLARDKIHPPTWPSDPGKPSNKNVMMSFREEYKEYRERARASLVRAGLIDDPEDRKRLEDALDFKGICEDMCPEFEKVTRITEFDIKQAEKDPDNNWPDTARMVKKLARSAAGQEAPLPMDVRSVPAIRRTLDYLIDDFLDSDENLPIVHGFLWDRTRAIRRDFAFFSSMTPEEMRDQVHCLETIARFHVTSLHLLSMKDSKPEDFSEQQEVEQLGKTLISLMYAYDDCNARGIVCDYEAEFRAYQLLFRASHSDVLEIVQREWDAKLWQESDEIRTAVSLVEALQNTHDLHGPLKGGPSFAAAGAYNSYFRIVEDPRVSFTMACFAEIHFGQLRRSILVALKKAYSRPKQIAKDVTAAVLNSYLRFDTVWEAVEFAENHGLSFTPDDDNPDDIQKSYVVLEYGKGLEYQRLHHTFSAAIVEKKRGSHTLPDVIHQTVFEATASQTTQEAAETADAKDSLFAFKPLVEHQQAKQQPPSALAQAKPSPFAPVGNGLVSATTTAPRNNLDATTPATGFLSKPPSATPTISSQAIATAPGGGSQPSPFAQPSSTPATGIKFGQSIPPVTQQPAFTPLATFVPPAPKFSLKPTQPPAATTTATPVPAPPSVPNTAPAASFNFLGPASATGATTSPAIKVTPPTPGFPTPPSTATAPKSATAPLVAQPPSFSPQPPTTQAPAISQTTPTAPTLFQPPPTPASQAAPPVQPPSAALLPTTKHDRWGQFVKWFVAGDDGLLEQFQTYVVEEAVRKVYEQFVRDEKERKRQEEDDRSWAEARKFRTYNLGVKYFYRWREIARQNRASALRRSGRDQLRAYQEAKHIERLRLQKKAARLQRQLAEEGVAVDNVEDLKGLIAKRSQNKRETEDALLASGVLSGVRDERSAVERIIGRMSPPARKKTLPAFMHKIKAGLNDSVNKMKQSGGGGAKTRALREEFSDSGLRRSLALSSSRSSLPPSSGSGLVSKVSGRWKLKAMGLITMPDGSVLPQHLARSIMGDGKRYPELGDFGLGASRRASDVGPRPATMDGTFTPSSTRRTSHRPHASVTSFGGDLTNKRKRVPDDVETEEDGEDAQDSKRILLDTEKTIREMRRLREEMEEGTGWFREQNVRLQTGLSSRTGTPMEGV</sequence>
<feature type="compositionally biased region" description="Polar residues" evidence="1">
    <location>
        <begin position="262"/>
        <end position="273"/>
    </location>
</feature>
<feature type="region of interest" description="Disordered" evidence="1">
    <location>
        <begin position="889"/>
        <end position="921"/>
    </location>
</feature>
<feature type="compositionally biased region" description="Polar residues" evidence="1">
    <location>
        <begin position="116"/>
        <end position="147"/>
    </location>
</feature>
<feature type="compositionally biased region" description="Low complexity" evidence="1">
    <location>
        <begin position="981"/>
        <end position="994"/>
    </location>
</feature>
<feature type="compositionally biased region" description="Polar residues" evidence="1">
    <location>
        <begin position="803"/>
        <end position="820"/>
    </location>
</feature>
<feature type="compositionally biased region" description="Polar residues" evidence="1">
    <location>
        <begin position="46"/>
        <end position="58"/>
    </location>
</feature>
<evidence type="ECO:0000313" key="3">
    <source>
        <dbReference type="EMBL" id="SPN97646.1"/>
    </source>
</evidence>
<organism evidence="3 4">
    <name type="scientific">Cephalotrichum gorgonifer</name>
    <dbReference type="NCBI Taxonomy" id="2041049"/>
    <lineage>
        <taxon>Eukaryota</taxon>
        <taxon>Fungi</taxon>
        <taxon>Dikarya</taxon>
        <taxon>Ascomycota</taxon>
        <taxon>Pezizomycotina</taxon>
        <taxon>Sordariomycetes</taxon>
        <taxon>Hypocreomycetidae</taxon>
        <taxon>Microascales</taxon>
        <taxon>Microascaceae</taxon>
        <taxon>Cephalotrichum</taxon>
    </lineage>
</organism>
<dbReference type="Gene3D" id="1.25.40.990">
    <property type="match status" value="1"/>
</dbReference>
<dbReference type="InterPro" id="IPR005062">
    <property type="entry name" value="SAC3/GANP/THP3_conserved"/>
</dbReference>
<feature type="compositionally biased region" description="Pro residues" evidence="1">
    <location>
        <begin position="944"/>
        <end position="953"/>
    </location>
</feature>
<feature type="region of interest" description="Disordered" evidence="1">
    <location>
        <begin position="1309"/>
        <end position="1382"/>
    </location>
</feature>
<feature type="region of interest" description="Disordered" evidence="1">
    <location>
        <begin position="936"/>
        <end position="1018"/>
    </location>
</feature>
<dbReference type="GO" id="GO:0070390">
    <property type="term" value="C:transcription export complex 2"/>
    <property type="evidence" value="ECO:0007669"/>
    <property type="project" value="TreeGrafter"/>
</dbReference>